<dbReference type="PANTHER" id="PTHR46777:SF5">
    <property type="entry name" value="WUSCHEL-RELATED HOMEOBOX 13"/>
    <property type="match status" value="1"/>
</dbReference>
<evidence type="ECO:0000313" key="6">
    <source>
        <dbReference type="EMBL" id="ALK82453.1"/>
    </source>
</evidence>
<dbReference type="GO" id="GO:0005634">
    <property type="term" value="C:nucleus"/>
    <property type="evidence" value="ECO:0007669"/>
    <property type="project" value="UniProtKB-SubCell"/>
</dbReference>
<dbReference type="CDD" id="cd00086">
    <property type="entry name" value="homeodomain"/>
    <property type="match status" value="1"/>
</dbReference>
<organism evidence="6">
    <name type="scientific">Selaginella kraussiana</name>
    <dbReference type="NCBI Taxonomy" id="81964"/>
    <lineage>
        <taxon>Eukaryota</taxon>
        <taxon>Viridiplantae</taxon>
        <taxon>Streptophyta</taxon>
        <taxon>Embryophyta</taxon>
        <taxon>Tracheophyta</taxon>
        <taxon>Lycopodiopsida</taxon>
        <taxon>Selaginellales</taxon>
        <taxon>Selaginellaceae</taxon>
        <taxon>Selaginella</taxon>
    </lineage>
</organism>
<dbReference type="Pfam" id="PF00046">
    <property type="entry name" value="Homeodomain"/>
    <property type="match status" value="1"/>
</dbReference>
<gene>
    <name evidence="6" type="primary">WOX11A</name>
</gene>
<feature type="DNA-binding region" description="Homeobox" evidence="2">
    <location>
        <begin position="55"/>
        <end position="117"/>
    </location>
</feature>
<evidence type="ECO:0000256" key="2">
    <source>
        <dbReference type="PROSITE-ProRule" id="PRU00108"/>
    </source>
</evidence>
<dbReference type="InterPro" id="IPR044559">
    <property type="entry name" value="WOX13-like"/>
</dbReference>
<feature type="region of interest" description="Disordered" evidence="4">
    <location>
        <begin position="173"/>
        <end position="195"/>
    </location>
</feature>
<evidence type="ECO:0000259" key="5">
    <source>
        <dbReference type="PROSITE" id="PS50071"/>
    </source>
</evidence>
<sequence>MPPRRNRRVTRPLSEQQLEQQEGELLRQHIRFRDFVVDPMAVHPNPRREEDQQRHSQKRWCPTPEQKECLEAFYHNGDYSSSRIPEITEHVSRFGQVEKCRVYYWFQNRKSRDKRRAARAQTELENLLQQEEAAPEEQPVVVQAHQEAFGAAAEEDHHPIVLEGALHPGPGLPPLAIDEQQQQRPLAAASTSYAPQPPEYAGATWMAYPNDYHMADYVQWQNLNGRGF</sequence>
<name>A0A0P0KZL2_9TRAC</name>
<feature type="region of interest" description="Disordered" evidence="4">
    <location>
        <begin position="1"/>
        <end position="20"/>
    </location>
</feature>
<feature type="compositionally biased region" description="Polar residues" evidence="4">
    <location>
        <begin position="179"/>
        <end position="194"/>
    </location>
</feature>
<dbReference type="PANTHER" id="PTHR46777">
    <property type="entry name" value="WUSCHEL-RELATED HOMEOBOX 13"/>
    <property type="match status" value="1"/>
</dbReference>
<dbReference type="InterPro" id="IPR009057">
    <property type="entry name" value="Homeodomain-like_sf"/>
</dbReference>
<feature type="compositionally biased region" description="Basic residues" evidence="4">
    <location>
        <begin position="1"/>
        <end position="10"/>
    </location>
</feature>
<proteinExistence type="predicted"/>
<keyword evidence="2 3" id="KW-0371">Homeobox</keyword>
<dbReference type="EMBL" id="KR870323">
    <property type="protein sequence ID" value="ALK82453.1"/>
    <property type="molecule type" value="Genomic_DNA"/>
</dbReference>
<dbReference type="Gene3D" id="1.10.10.60">
    <property type="entry name" value="Homeodomain-like"/>
    <property type="match status" value="1"/>
</dbReference>
<keyword evidence="2 3" id="KW-0539">Nucleus</keyword>
<evidence type="ECO:0000256" key="3">
    <source>
        <dbReference type="RuleBase" id="RU000682"/>
    </source>
</evidence>
<feature type="domain" description="Homeobox" evidence="5">
    <location>
        <begin position="53"/>
        <end position="116"/>
    </location>
</feature>
<feature type="region of interest" description="Disordered" evidence="4">
    <location>
        <begin position="41"/>
        <end position="60"/>
    </location>
</feature>
<dbReference type="GO" id="GO:0003700">
    <property type="term" value="F:DNA-binding transcription factor activity"/>
    <property type="evidence" value="ECO:0007669"/>
    <property type="project" value="InterPro"/>
</dbReference>
<evidence type="ECO:0000256" key="1">
    <source>
        <dbReference type="ARBA" id="ARBA00004123"/>
    </source>
</evidence>
<dbReference type="PROSITE" id="PS50071">
    <property type="entry name" value="HOMEOBOX_2"/>
    <property type="match status" value="1"/>
</dbReference>
<dbReference type="AlphaFoldDB" id="A0A0P0KZL2"/>
<dbReference type="InterPro" id="IPR001356">
    <property type="entry name" value="HD"/>
</dbReference>
<comment type="subcellular location">
    <subcellularLocation>
        <location evidence="1 2 3">Nucleus</location>
    </subcellularLocation>
</comment>
<reference evidence="6" key="1">
    <citation type="journal article" date="2016" name="Front. Plant Sci.">
        <title>Identification of WOX Family Genes in Selaginella kraussiana for Studies on Stem Cells and Regeneration in Lycophytes.</title>
        <authorList>
            <person name="Ge Y."/>
            <person name="Liu J."/>
            <person name="Zeng M."/>
            <person name="He J."/>
            <person name="Qin P."/>
            <person name="Huang H."/>
            <person name="Xu L."/>
        </authorList>
    </citation>
    <scope>NUCLEOTIDE SEQUENCE</scope>
</reference>
<protein>
    <submittedName>
        <fullName evidence="6">Wuschel-like homeobox 11A</fullName>
    </submittedName>
</protein>
<dbReference type="SUPFAM" id="SSF46689">
    <property type="entry name" value="Homeodomain-like"/>
    <property type="match status" value="1"/>
</dbReference>
<dbReference type="GO" id="GO:0003677">
    <property type="term" value="F:DNA binding"/>
    <property type="evidence" value="ECO:0007669"/>
    <property type="project" value="UniProtKB-UniRule"/>
</dbReference>
<accession>A0A0P0KZL2</accession>
<keyword evidence="2 3" id="KW-0238">DNA-binding</keyword>
<evidence type="ECO:0000256" key="4">
    <source>
        <dbReference type="SAM" id="MobiDB-lite"/>
    </source>
</evidence>
<dbReference type="SMART" id="SM00389">
    <property type="entry name" value="HOX"/>
    <property type="match status" value="1"/>
</dbReference>